<dbReference type="SUPFAM" id="SSF56935">
    <property type="entry name" value="Porins"/>
    <property type="match status" value="1"/>
</dbReference>
<evidence type="ECO:0000256" key="7">
    <source>
        <dbReference type="ARBA" id="ARBA00023237"/>
    </source>
</evidence>
<keyword evidence="7" id="KW-0998">Cell outer membrane</keyword>
<keyword evidence="6" id="KW-0472">Membrane</keyword>
<dbReference type="PANTHER" id="PTHR35093">
    <property type="entry name" value="OUTER MEMBRANE PROTEIN NMB0088-RELATED"/>
    <property type="match status" value="1"/>
</dbReference>
<evidence type="ECO:0000313" key="9">
    <source>
        <dbReference type="Proteomes" id="UP000280842"/>
    </source>
</evidence>
<comment type="subcellular location">
    <subcellularLocation>
        <location evidence="1">Cell outer membrane</location>
        <topology evidence="1">Multi-pass membrane protein</topology>
    </subcellularLocation>
</comment>
<comment type="caution">
    <text evidence="8">The sequence shown here is derived from an EMBL/GenBank/DDBJ whole genome shotgun (WGS) entry which is preliminary data.</text>
</comment>
<dbReference type="PANTHER" id="PTHR35093:SF8">
    <property type="entry name" value="OUTER MEMBRANE PROTEIN NMB0088-RELATED"/>
    <property type="match status" value="1"/>
</dbReference>
<sequence length="413" mass="46272">MKKYITAILLSGLTLSSFGSGYKIPEQSERSLATAAAYFSSANFADVSYYNPANMSWLKDKKFLEIGTRYIHLNKINFNGQAYDPVSKTFVISNAKSKSEDFLVPYFHFVSSPFIENARLGLSFVTPAGLSKRWTAKGQKATAEEFTLKVYEFDSSVSYKITDKFSIAGTARLIYATGKVKYQAPPVYQVNMDGNSSIKTGWAVSASLKPTENWNISTIYRSKVDLDINGSIKGYLNVPTLGISRNPISPSGGDVKIPLPAEWKLGTSYKIKNTTLEFTFERTFWSKYKTLDFNFADPYAEAILGQPKAKNWKDSNAYRFGITHEFNKKLTVLGGIAYDKTPIPEKTLGFELPDSDSWIFSVGSIYSPNKRVEIGLAYLYVTKKDRNVNNDNIKGKFSDLSAHLFNVEVGYKF</sequence>
<dbReference type="RefSeq" id="WP_121923062.1">
    <property type="nucleotide sequence ID" value="NZ_REFO01000011.1"/>
</dbReference>
<keyword evidence="9" id="KW-1185">Reference proteome</keyword>
<accession>A0A3M0BR21</accession>
<evidence type="ECO:0000313" key="8">
    <source>
        <dbReference type="EMBL" id="RMA97278.1"/>
    </source>
</evidence>
<protein>
    <submittedName>
        <fullName evidence="8">Long-chain fatty acid transport protein</fullName>
    </submittedName>
</protein>
<dbReference type="GO" id="GO:0009279">
    <property type="term" value="C:cell outer membrane"/>
    <property type="evidence" value="ECO:0007669"/>
    <property type="project" value="UniProtKB-SubCell"/>
</dbReference>
<evidence type="ECO:0000256" key="3">
    <source>
        <dbReference type="ARBA" id="ARBA00022452"/>
    </source>
</evidence>
<comment type="similarity">
    <text evidence="2">Belongs to the OmpP1/FadL family.</text>
</comment>
<dbReference type="EMBL" id="REFO01000011">
    <property type="protein sequence ID" value="RMA97278.1"/>
    <property type="molecule type" value="Genomic_DNA"/>
</dbReference>
<dbReference type="GO" id="GO:0015483">
    <property type="term" value="F:long-chain fatty acid transporting porin activity"/>
    <property type="evidence" value="ECO:0007669"/>
    <property type="project" value="TreeGrafter"/>
</dbReference>
<evidence type="ECO:0000256" key="2">
    <source>
        <dbReference type="ARBA" id="ARBA00008163"/>
    </source>
</evidence>
<evidence type="ECO:0000256" key="1">
    <source>
        <dbReference type="ARBA" id="ARBA00004571"/>
    </source>
</evidence>
<proteinExistence type="inferred from homology"/>
<keyword evidence="4" id="KW-0812">Transmembrane</keyword>
<evidence type="ECO:0000256" key="6">
    <source>
        <dbReference type="ARBA" id="ARBA00023136"/>
    </source>
</evidence>
<reference evidence="8 9" key="1">
    <citation type="submission" date="2018-10" db="EMBL/GenBank/DDBJ databases">
        <title>Genomic Encyclopedia of Archaeal and Bacterial Type Strains, Phase II (KMG-II): from individual species to whole genera.</title>
        <authorList>
            <person name="Goeker M."/>
        </authorList>
    </citation>
    <scope>NUCLEOTIDE SEQUENCE [LARGE SCALE GENOMIC DNA]</scope>
    <source>
        <strain evidence="8 9">VM1</strain>
    </source>
</reference>
<dbReference type="InterPro" id="IPR005017">
    <property type="entry name" value="OMPP1/FadL/TodX"/>
</dbReference>
<dbReference type="Gene3D" id="2.40.160.60">
    <property type="entry name" value="Outer membrane protein transport protein (OMPP1/FadL/TodX)"/>
    <property type="match status" value="1"/>
</dbReference>
<keyword evidence="5" id="KW-0732">Signal</keyword>
<gene>
    <name evidence="8" type="ORF">CLV39_0936</name>
</gene>
<dbReference type="Proteomes" id="UP000280842">
    <property type="component" value="Unassembled WGS sequence"/>
</dbReference>
<evidence type="ECO:0000256" key="4">
    <source>
        <dbReference type="ARBA" id="ARBA00022692"/>
    </source>
</evidence>
<name>A0A3M0BR21_9AQUI</name>
<keyword evidence="3" id="KW-1134">Transmembrane beta strand</keyword>
<evidence type="ECO:0000256" key="5">
    <source>
        <dbReference type="ARBA" id="ARBA00022729"/>
    </source>
</evidence>
<dbReference type="AlphaFoldDB" id="A0A3M0BR21"/>
<dbReference type="Pfam" id="PF03349">
    <property type="entry name" value="Toluene_X"/>
    <property type="match status" value="1"/>
</dbReference>
<dbReference type="OrthoDB" id="9542at2"/>
<organism evidence="8 9">
    <name type="scientific">Hydrogenothermus marinus</name>
    <dbReference type="NCBI Taxonomy" id="133270"/>
    <lineage>
        <taxon>Bacteria</taxon>
        <taxon>Pseudomonadati</taxon>
        <taxon>Aquificota</taxon>
        <taxon>Aquificia</taxon>
        <taxon>Aquificales</taxon>
        <taxon>Hydrogenothermaceae</taxon>
        <taxon>Hydrogenothermus</taxon>
    </lineage>
</organism>